<keyword evidence="10 11" id="KW-0472">Membrane</keyword>
<dbReference type="SUPFAM" id="SSF158472">
    <property type="entry name" value="HAMP domain-like"/>
    <property type="match status" value="1"/>
</dbReference>
<evidence type="ECO:0000313" key="14">
    <source>
        <dbReference type="EMBL" id="GAA5484207.1"/>
    </source>
</evidence>
<evidence type="ECO:0000313" key="15">
    <source>
        <dbReference type="Proteomes" id="UP001476282"/>
    </source>
</evidence>
<dbReference type="InterPro" id="IPR005467">
    <property type="entry name" value="His_kinase_dom"/>
</dbReference>
<dbReference type="Gene3D" id="6.10.340.10">
    <property type="match status" value="1"/>
</dbReference>
<keyword evidence="8 11" id="KW-1133">Transmembrane helix</keyword>
<dbReference type="SUPFAM" id="SSF47384">
    <property type="entry name" value="Homodimeric domain of signal transducing histidine kinase"/>
    <property type="match status" value="1"/>
</dbReference>
<name>A0ABP9UTX8_9BACT</name>
<gene>
    <name evidence="14" type="primary">czcS</name>
    <name evidence="14" type="ORF">Hsar01_03448</name>
</gene>
<dbReference type="Pfam" id="PF00672">
    <property type="entry name" value="HAMP"/>
    <property type="match status" value="1"/>
</dbReference>
<dbReference type="PRINTS" id="PR00344">
    <property type="entry name" value="BCTRLSENSOR"/>
</dbReference>
<evidence type="ECO:0000259" key="13">
    <source>
        <dbReference type="PROSITE" id="PS50885"/>
    </source>
</evidence>
<reference evidence="14 15" key="1">
    <citation type="submission" date="2024-02" db="EMBL/GenBank/DDBJ databases">
        <title>Haloferula sargassicola NBRC 104335.</title>
        <authorList>
            <person name="Ichikawa N."/>
            <person name="Katano-Makiyama Y."/>
            <person name="Hidaka K."/>
        </authorList>
    </citation>
    <scope>NUCLEOTIDE SEQUENCE [LARGE SCALE GENOMIC DNA]</scope>
    <source>
        <strain evidence="14 15">NBRC 104335</strain>
    </source>
</reference>
<dbReference type="Pfam" id="PF02518">
    <property type="entry name" value="HATPase_c"/>
    <property type="match status" value="1"/>
</dbReference>
<dbReference type="SUPFAM" id="SSF55874">
    <property type="entry name" value="ATPase domain of HSP90 chaperone/DNA topoisomerase II/histidine kinase"/>
    <property type="match status" value="1"/>
</dbReference>
<dbReference type="SMART" id="SM00304">
    <property type="entry name" value="HAMP"/>
    <property type="match status" value="1"/>
</dbReference>
<evidence type="ECO:0000256" key="9">
    <source>
        <dbReference type="ARBA" id="ARBA00023012"/>
    </source>
</evidence>
<evidence type="ECO:0000256" key="3">
    <source>
        <dbReference type="ARBA" id="ARBA00012438"/>
    </source>
</evidence>
<dbReference type="EC" id="2.7.13.3" evidence="3"/>
<keyword evidence="5" id="KW-0808">Transferase</keyword>
<comment type="catalytic activity">
    <reaction evidence="1">
        <text>ATP + protein L-histidine = ADP + protein N-phospho-L-histidine.</text>
        <dbReference type="EC" id="2.7.13.3"/>
    </reaction>
</comment>
<dbReference type="InterPro" id="IPR036097">
    <property type="entry name" value="HisK_dim/P_sf"/>
</dbReference>
<accession>A0ABP9UTX8</accession>
<protein>
    <recommendedName>
        <fullName evidence="3">histidine kinase</fullName>
        <ecNumber evidence="3">2.7.13.3</ecNumber>
    </recommendedName>
</protein>
<dbReference type="CDD" id="cd06225">
    <property type="entry name" value="HAMP"/>
    <property type="match status" value="1"/>
</dbReference>
<keyword evidence="4" id="KW-0597">Phosphoprotein</keyword>
<dbReference type="SMART" id="SM00388">
    <property type="entry name" value="HisKA"/>
    <property type="match status" value="1"/>
</dbReference>
<dbReference type="InterPro" id="IPR036890">
    <property type="entry name" value="HATPase_C_sf"/>
</dbReference>
<evidence type="ECO:0000256" key="5">
    <source>
        <dbReference type="ARBA" id="ARBA00022679"/>
    </source>
</evidence>
<keyword evidence="6 11" id="KW-0812">Transmembrane</keyword>
<dbReference type="PROSITE" id="PS50885">
    <property type="entry name" value="HAMP"/>
    <property type="match status" value="1"/>
</dbReference>
<dbReference type="InterPro" id="IPR050428">
    <property type="entry name" value="TCS_sensor_his_kinase"/>
</dbReference>
<dbReference type="PANTHER" id="PTHR45436:SF5">
    <property type="entry name" value="SENSOR HISTIDINE KINASE TRCS"/>
    <property type="match status" value="1"/>
</dbReference>
<evidence type="ECO:0000256" key="6">
    <source>
        <dbReference type="ARBA" id="ARBA00022692"/>
    </source>
</evidence>
<comment type="subcellular location">
    <subcellularLocation>
        <location evidence="2">Membrane</location>
    </subcellularLocation>
</comment>
<dbReference type="InterPro" id="IPR003594">
    <property type="entry name" value="HATPase_dom"/>
</dbReference>
<dbReference type="Proteomes" id="UP001476282">
    <property type="component" value="Unassembled WGS sequence"/>
</dbReference>
<feature type="transmembrane region" description="Helical" evidence="11">
    <location>
        <begin position="149"/>
        <end position="172"/>
    </location>
</feature>
<dbReference type="SMART" id="SM00387">
    <property type="entry name" value="HATPase_c"/>
    <property type="match status" value="1"/>
</dbReference>
<evidence type="ECO:0000256" key="2">
    <source>
        <dbReference type="ARBA" id="ARBA00004370"/>
    </source>
</evidence>
<dbReference type="PANTHER" id="PTHR45436">
    <property type="entry name" value="SENSOR HISTIDINE KINASE YKOH"/>
    <property type="match status" value="1"/>
</dbReference>
<dbReference type="InterPro" id="IPR003661">
    <property type="entry name" value="HisK_dim/P_dom"/>
</dbReference>
<keyword evidence="15" id="KW-1185">Reference proteome</keyword>
<dbReference type="InterPro" id="IPR004358">
    <property type="entry name" value="Sig_transdc_His_kin-like_C"/>
</dbReference>
<dbReference type="InterPro" id="IPR003660">
    <property type="entry name" value="HAMP_dom"/>
</dbReference>
<keyword evidence="7" id="KW-0418">Kinase</keyword>
<dbReference type="Gene3D" id="3.30.565.10">
    <property type="entry name" value="Histidine kinase-like ATPase, C-terminal domain"/>
    <property type="match status" value="1"/>
</dbReference>
<evidence type="ECO:0000256" key="7">
    <source>
        <dbReference type="ARBA" id="ARBA00022777"/>
    </source>
</evidence>
<evidence type="ECO:0000256" key="11">
    <source>
        <dbReference type="SAM" id="Phobius"/>
    </source>
</evidence>
<evidence type="ECO:0000256" key="1">
    <source>
        <dbReference type="ARBA" id="ARBA00000085"/>
    </source>
</evidence>
<comment type="caution">
    <text evidence="14">The sequence shown here is derived from an EMBL/GenBank/DDBJ whole genome shotgun (WGS) entry which is preliminary data.</text>
</comment>
<dbReference type="Pfam" id="PF00512">
    <property type="entry name" value="HisKA"/>
    <property type="match status" value="1"/>
</dbReference>
<evidence type="ECO:0000256" key="8">
    <source>
        <dbReference type="ARBA" id="ARBA00022989"/>
    </source>
</evidence>
<keyword evidence="9" id="KW-0902">Two-component regulatory system</keyword>
<dbReference type="RefSeq" id="WP_353568306.1">
    <property type="nucleotide sequence ID" value="NZ_BAABRI010000022.1"/>
</dbReference>
<feature type="transmembrane region" description="Helical" evidence="11">
    <location>
        <begin position="12"/>
        <end position="34"/>
    </location>
</feature>
<proteinExistence type="predicted"/>
<feature type="domain" description="Histidine kinase" evidence="12">
    <location>
        <begin position="235"/>
        <end position="447"/>
    </location>
</feature>
<evidence type="ECO:0000259" key="12">
    <source>
        <dbReference type="PROSITE" id="PS50109"/>
    </source>
</evidence>
<dbReference type="CDD" id="cd00075">
    <property type="entry name" value="HATPase"/>
    <property type="match status" value="1"/>
</dbReference>
<organism evidence="14 15">
    <name type="scientific">Haloferula sargassicola</name>
    <dbReference type="NCBI Taxonomy" id="490096"/>
    <lineage>
        <taxon>Bacteria</taxon>
        <taxon>Pseudomonadati</taxon>
        <taxon>Verrucomicrobiota</taxon>
        <taxon>Verrucomicrobiia</taxon>
        <taxon>Verrucomicrobiales</taxon>
        <taxon>Verrucomicrobiaceae</taxon>
        <taxon>Haloferula</taxon>
    </lineage>
</organism>
<feature type="domain" description="HAMP" evidence="13">
    <location>
        <begin position="174"/>
        <end position="227"/>
    </location>
</feature>
<dbReference type="Gene3D" id="1.10.287.130">
    <property type="match status" value="1"/>
</dbReference>
<sequence>MTRRGSLKVKVGLYAALLTILALITGAAVVIPAVRLHQIGQLDETLENDARELVRDLRNFRGAPVDPRRSLSAKFIPLSLRGRYLIVEGPEGQILYQSPNLRGILLDTEPGSETRELFNRHCRLVTVRDGPYLIRIGTRLGTIEDFQRSLLRGFGLSVPFVAIVVFVGGWWLGRRAVQPVAIITAAAERITAENLGERLPMPKARDEIARLTSVLNLTFDRLQSSYEAATRFSADASHQLKTPVAVLRAGLDTLAVHADPALAPEIESLRQQTRRLTALIEDLLLLAQADAGRLALEEETLDLSPLVEAARDDLEVLTEGRGITIESDISPALETRADARRIRLILQNLIENAAKYTPARGLVRLVAERRSDGITVTIANSGVLISEEDRETIFERFRRGQAVGENIRGHGLGLNIARELARAHGGELAYSAGGNLNEFELILPAEA</sequence>
<evidence type="ECO:0000256" key="10">
    <source>
        <dbReference type="ARBA" id="ARBA00023136"/>
    </source>
</evidence>
<dbReference type="EMBL" id="BAABRI010000022">
    <property type="protein sequence ID" value="GAA5484207.1"/>
    <property type="molecule type" value="Genomic_DNA"/>
</dbReference>
<dbReference type="CDD" id="cd00082">
    <property type="entry name" value="HisKA"/>
    <property type="match status" value="1"/>
</dbReference>
<dbReference type="PROSITE" id="PS50109">
    <property type="entry name" value="HIS_KIN"/>
    <property type="match status" value="1"/>
</dbReference>
<evidence type="ECO:0000256" key="4">
    <source>
        <dbReference type="ARBA" id="ARBA00022553"/>
    </source>
</evidence>